<evidence type="ECO:0000313" key="2">
    <source>
        <dbReference type="EMBL" id="KYP44679.1"/>
    </source>
</evidence>
<keyword evidence="3" id="KW-1185">Reference proteome</keyword>
<accession>A0A151RQ90</accession>
<protein>
    <recommendedName>
        <fullName evidence="1">DUF4283 domain-containing protein</fullName>
    </recommendedName>
</protein>
<dbReference type="PANTHER" id="PTHR31286:SF171">
    <property type="entry name" value="CCHC-TYPE DOMAIN-CONTAINING PROTEIN"/>
    <property type="match status" value="1"/>
</dbReference>
<dbReference type="Gramene" id="C.cajan_33485.t">
    <property type="protein sequence ID" value="C.cajan_33485.t.cds1"/>
    <property type="gene ID" value="C.cajan_33485"/>
</dbReference>
<proteinExistence type="predicted"/>
<dbReference type="Pfam" id="PF14111">
    <property type="entry name" value="DUF4283"/>
    <property type="match status" value="1"/>
</dbReference>
<sequence length="115" mass="13246">MNNKAPLPRMPKADLIGQSLFRIEFEDGNRLKPRCFLDETVVEQLRAPWQEAIIVKLFGKQVGYLTLRDRLKGVWKLVGGYDVMDVGCGFFLVKFDLSEDREKVISGGPWMLFDH</sequence>
<dbReference type="InterPro" id="IPR040256">
    <property type="entry name" value="At4g02000-like"/>
</dbReference>
<dbReference type="EMBL" id="KQ483617">
    <property type="protein sequence ID" value="KYP44679.1"/>
    <property type="molecule type" value="Genomic_DNA"/>
</dbReference>
<evidence type="ECO:0000259" key="1">
    <source>
        <dbReference type="Pfam" id="PF14111"/>
    </source>
</evidence>
<reference evidence="2" key="1">
    <citation type="journal article" date="2012" name="Nat. Biotechnol.">
        <title>Draft genome sequence of pigeonpea (Cajanus cajan), an orphan legume crop of resource-poor farmers.</title>
        <authorList>
            <person name="Varshney R.K."/>
            <person name="Chen W."/>
            <person name="Li Y."/>
            <person name="Bharti A.K."/>
            <person name="Saxena R.K."/>
            <person name="Schlueter J.A."/>
            <person name="Donoghue M.T."/>
            <person name="Azam S."/>
            <person name="Fan G."/>
            <person name="Whaley A.M."/>
            <person name="Farmer A.D."/>
            <person name="Sheridan J."/>
            <person name="Iwata A."/>
            <person name="Tuteja R."/>
            <person name="Penmetsa R.V."/>
            <person name="Wu W."/>
            <person name="Upadhyaya H.D."/>
            <person name="Yang S.P."/>
            <person name="Shah T."/>
            <person name="Saxena K.B."/>
            <person name="Michael T."/>
            <person name="McCombie W.R."/>
            <person name="Yang B."/>
            <person name="Zhang G."/>
            <person name="Yang H."/>
            <person name="Wang J."/>
            <person name="Spillane C."/>
            <person name="Cook D.R."/>
            <person name="May G.D."/>
            <person name="Xu X."/>
            <person name="Jackson S.A."/>
        </authorList>
    </citation>
    <scope>NUCLEOTIDE SEQUENCE [LARGE SCALE GENOMIC DNA]</scope>
</reference>
<dbReference type="PANTHER" id="PTHR31286">
    <property type="entry name" value="GLYCINE-RICH CELL WALL STRUCTURAL PROTEIN 1.8-LIKE"/>
    <property type="match status" value="1"/>
</dbReference>
<dbReference type="AlphaFoldDB" id="A0A151RQ90"/>
<gene>
    <name evidence="2" type="ORF">KK1_033793</name>
</gene>
<dbReference type="Proteomes" id="UP000075243">
    <property type="component" value="Unassembled WGS sequence"/>
</dbReference>
<dbReference type="OMA" id="WRTAVIL"/>
<feature type="domain" description="DUF4283" evidence="1">
    <location>
        <begin position="48"/>
        <end position="114"/>
    </location>
</feature>
<evidence type="ECO:0000313" key="3">
    <source>
        <dbReference type="Proteomes" id="UP000075243"/>
    </source>
</evidence>
<dbReference type="InterPro" id="IPR025558">
    <property type="entry name" value="DUF4283"/>
</dbReference>
<name>A0A151RQ90_CAJCA</name>
<organism evidence="2 3">
    <name type="scientific">Cajanus cajan</name>
    <name type="common">Pigeon pea</name>
    <name type="synonym">Cajanus indicus</name>
    <dbReference type="NCBI Taxonomy" id="3821"/>
    <lineage>
        <taxon>Eukaryota</taxon>
        <taxon>Viridiplantae</taxon>
        <taxon>Streptophyta</taxon>
        <taxon>Embryophyta</taxon>
        <taxon>Tracheophyta</taxon>
        <taxon>Spermatophyta</taxon>
        <taxon>Magnoliopsida</taxon>
        <taxon>eudicotyledons</taxon>
        <taxon>Gunneridae</taxon>
        <taxon>Pentapetalae</taxon>
        <taxon>rosids</taxon>
        <taxon>fabids</taxon>
        <taxon>Fabales</taxon>
        <taxon>Fabaceae</taxon>
        <taxon>Papilionoideae</taxon>
        <taxon>50 kb inversion clade</taxon>
        <taxon>NPAAA clade</taxon>
        <taxon>indigoferoid/millettioid clade</taxon>
        <taxon>Phaseoleae</taxon>
        <taxon>Cajanus</taxon>
    </lineage>
</organism>